<evidence type="ECO:0000313" key="1">
    <source>
        <dbReference type="EMBL" id="CAG7718871.1"/>
    </source>
</evidence>
<protein>
    <submittedName>
        <fullName evidence="1">Uncharacterized protein</fullName>
    </submittedName>
</protein>
<dbReference type="Proteomes" id="UP000708208">
    <property type="component" value="Unassembled WGS sequence"/>
</dbReference>
<gene>
    <name evidence="1" type="ORF">AFUS01_LOCUS8233</name>
</gene>
<evidence type="ECO:0000313" key="2">
    <source>
        <dbReference type="Proteomes" id="UP000708208"/>
    </source>
</evidence>
<sequence>MLLTELLAQFIDLLVLISQRAGKFLSGIMSICAVTPLKLWLASSIKFMDIPLVGFSTCWGLLSVLRPSRQTIDPWLPLPNLQPF</sequence>
<dbReference type="EMBL" id="CAJVCH010056709">
    <property type="protein sequence ID" value="CAG7718871.1"/>
    <property type="molecule type" value="Genomic_DNA"/>
</dbReference>
<organism evidence="1 2">
    <name type="scientific">Allacma fusca</name>
    <dbReference type="NCBI Taxonomy" id="39272"/>
    <lineage>
        <taxon>Eukaryota</taxon>
        <taxon>Metazoa</taxon>
        <taxon>Ecdysozoa</taxon>
        <taxon>Arthropoda</taxon>
        <taxon>Hexapoda</taxon>
        <taxon>Collembola</taxon>
        <taxon>Symphypleona</taxon>
        <taxon>Sminthuridae</taxon>
        <taxon>Allacma</taxon>
    </lineage>
</organism>
<comment type="caution">
    <text evidence="1">The sequence shown here is derived from an EMBL/GenBank/DDBJ whole genome shotgun (WGS) entry which is preliminary data.</text>
</comment>
<name>A0A8J2JFV1_9HEXA</name>
<proteinExistence type="predicted"/>
<reference evidence="1" key="1">
    <citation type="submission" date="2021-06" db="EMBL/GenBank/DDBJ databases">
        <authorList>
            <person name="Hodson N. C."/>
            <person name="Mongue J. A."/>
            <person name="Jaron S. K."/>
        </authorList>
    </citation>
    <scope>NUCLEOTIDE SEQUENCE</scope>
</reference>
<keyword evidence="2" id="KW-1185">Reference proteome</keyword>
<accession>A0A8J2JFV1</accession>
<dbReference type="AlphaFoldDB" id="A0A8J2JFV1"/>